<dbReference type="InterPro" id="IPR002115">
    <property type="entry name" value="Tyr_Pase_low_mol_wt_mml"/>
</dbReference>
<organism evidence="8 9">
    <name type="scientific">Deinococcus roseus</name>
    <dbReference type="NCBI Taxonomy" id="392414"/>
    <lineage>
        <taxon>Bacteria</taxon>
        <taxon>Thermotogati</taxon>
        <taxon>Deinococcota</taxon>
        <taxon>Deinococci</taxon>
        <taxon>Deinococcales</taxon>
        <taxon>Deinococcaceae</taxon>
        <taxon>Deinococcus</taxon>
    </lineage>
</organism>
<dbReference type="CDD" id="cd16343">
    <property type="entry name" value="LMWPTP"/>
    <property type="match status" value="1"/>
</dbReference>
<evidence type="ECO:0000259" key="7">
    <source>
        <dbReference type="SMART" id="SM00226"/>
    </source>
</evidence>
<dbReference type="InterPro" id="IPR017867">
    <property type="entry name" value="Tyr_phospatase_low_mol_wt"/>
</dbReference>
<keyword evidence="9" id="KW-1185">Reference proteome</keyword>
<evidence type="ECO:0000313" key="9">
    <source>
        <dbReference type="Proteomes" id="UP000632222"/>
    </source>
</evidence>
<gene>
    <name evidence="8" type="ORF">GCM10008938_07380</name>
</gene>
<keyword evidence="6" id="KW-0904">Protein phosphatase</keyword>
<reference evidence="9" key="1">
    <citation type="journal article" date="2019" name="Int. J. Syst. Evol. Microbiol.">
        <title>The Global Catalogue of Microorganisms (GCM) 10K type strain sequencing project: providing services to taxonomists for standard genome sequencing and annotation.</title>
        <authorList>
            <consortium name="The Broad Institute Genomics Platform"/>
            <consortium name="The Broad Institute Genome Sequencing Center for Infectious Disease"/>
            <person name="Wu L."/>
            <person name="Ma J."/>
        </authorList>
    </citation>
    <scope>NUCLEOTIDE SEQUENCE [LARGE SCALE GENOMIC DNA]</scope>
    <source>
        <strain evidence="9">JCM 14370</strain>
    </source>
</reference>
<feature type="domain" description="Phosphotyrosine protein phosphatase I" evidence="7">
    <location>
        <begin position="1"/>
        <end position="146"/>
    </location>
</feature>
<dbReference type="Pfam" id="PF01451">
    <property type="entry name" value="LMWPc"/>
    <property type="match status" value="1"/>
</dbReference>
<evidence type="ECO:0000256" key="2">
    <source>
        <dbReference type="ARBA" id="ARBA00011063"/>
    </source>
</evidence>
<evidence type="ECO:0000256" key="5">
    <source>
        <dbReference type="ARBA" id="ARBA00022801"/>
    </source>
</evidence>
<comment type="similarity">
    <text evidence="2">Belongs to the low molecular weight phosphotyrosine protein phosphatase family.</text>
</comment>
<dbReference type="SMART" id="SM00226">
    <property type="entry name" value="LMWPc"/>
    <property type="match status" value="1"/>
</dbReference>
<evidence type="ECO:0000313" key="8">
    <source>
        <dbReference type="EMBL" id="GGJ23719.1"/>
    </source>
</evidence>
<keyword evidence="4" id="KW-0963">Cytoplasm</keyword>
<dbReference type="InterPro" id="IPR036196">
    <property type="entry name" value="Ptyr_pPase_sf"/>
</dbReference>
<dbReference type="EMBL" id="BMOD01000002">
    <property type="protein sequence ID" value="GGJ23719.1"/>
    <property type="molecule type" value="Genomic_DNA"/>
</dbReference>
<proteinExistence type="inferred from homology"/>
<comment type="caution">
    <text evidence="8">The sequence shown here is derived from an EMBL/GenBank/DDBJ whole genome shotgun (WGS) entry which is preliminary data.</text>
</comment>
<dbReference type="InterPro" id="IPR023485">
    <property type="entry name" value="Ptyr_pPase"/>
</dbReference>
<dbReference type="PRINTS" id="PR00720">
    <property type="entry name" value="MAMMALPTPASE"/>
</dbReference>
<dbReference type="InterPro" id="IPR050438">
    <property type="entry name" value="LMW_PTPase"/>
</dbReference>
<evidence type="ECO:0000256" key="1">
    <source>
        <dbReference type="ARBA" id="ARBA00004496"/>
    </source>
</evidence>
<accession>A0ABQ2CV54</accession>
<dbReference type="PANTHER" id="PTHR11717:SF7">
    <property type="entry name" value="LOW MOLECULAR WEIGHT PHOSPHOTYROSINE PROTEIN PHOSPHATASE"/>
    <property type="match status" value="1"/>
</dbReference>
<sequence length="155" mass="16986">MKVLTVCLGNICRSPLAEVLVRKALQDAGIEASVDSAGTGAWHLGEQPDPRAQKVAAKHGLPLGHAARKISEQDFFDFDHILVMDEQNLRNVKNLQPTSSKARIKMIRDFDPVGKGAVPDPYYGTDEDFQVVWTMLERAAQGFAASVSEKQAVKL</sequence>
<keyword evidence="5" id="KW-0378">Hydrolase</keyword>
<dbReference type="EC" id="3.1.3.48" evidence="3"/>
<name>A0ABQ2CV54_9DEIO</name>
<dbReference type="Proteomes" id="UP000632222">
    <property type="component" value="Unassembled WGS sequence"/>
</dbReference>
<evidence type="ECO:0000256" key="3">
    <source>
        <dbReference type="ARBA" id="ARBA00013064"/>
    </source>
</evidence>
<dbReference type="RefSeq" id="WP_189000056.1">
    <property type="nucleotide sequence ID" value="NZ_BMOD01000002.1"/>
</dbReference>
<dbReference type="Gene3D" id="3.40.50.2300">
    <property type="match status" value="1"/>
</dbReference>
<evidence type="ECO:0000256" key="4">
    <source>
        <dbReference type="ARBA" id="ARBA00022490"/>
    </source>
</evidence>
<dbReference type="SUPFAM" id="SSF52788">
    <property type="entry name" value="Phosphotyrosine protein phosphatases I"/>
    <property type="match status" value="1"/>
</dbReference>
<dbReference type="PANTHER" id="PTHR11717">
    <property type="entry name" value="LOW MOLECULAR WEIGHT PROTEIN TYROSINE PHOSPHATASE"/>
    <property type="match status" value="1"/>
</dbReference>
<protein>
    <recommendedName>
        <fullName evidence="3">protein-tyrosine-phosphatase</fullName>
        <ecNumber evidence="3">3.1.3.48</ecNumber>
    </recommendedName>
</protein>
<evidence type="ECO:0000256" key="6">
    <source>
        <dbReference type="ARBA" id="ARBA00022912"/>
    </source>
</evidence>
<dbReference type="PRINTS" id="PR00719">
    <property type="entry name" value="LMWPTPASE"/>
</dbReference>
<comment type="subcellular location">
    <subcellularLocation>
        <location evidence="1">Cytoplasm</location>
    </subcellularLocation>
</comment>